<dbReference type="NCBIfam" id="TIGR03025">
    <property type="entry name" value="EPS_sugtrans"/>
    <property type="match status" value="1"/>
</dbReference>
<dbReference type="InterPro" id="IPR017475">
    <property type="entry name" value="EPS_sugar_tfrase"/>
</dbReference>
<sequence>MVDVTRSNNLIYKVFKFSDLLAFIVSLFILVGFNSTLIESNNIYDFLTMRVSMVNFIIVSILFGLYSFFFEQLSLYQPKYLPHTLITDAFSIIKAQLIINILVLATGNLLNISIFTGWLVILVLFPATVVLTLLFRHIVWFSIKRFHLGDSNRRHILFLGDCEYAFAYANKLKNQESHIIGHLSADALGSNHNDKVIGTFKDFDEILKYNIIDDLVIFTDTSARNPDLDSVIYRAHSQGIMLRFPMASVVSTLFKNTEMTKINLDNISFSSTDKAAPELTVQSGYHIGGAFIFKRIIDLTAAVLGLIVLSPLFLVCIILINLQSRGGAFFVQERYGYNGRIFKLIKFRTMIAGADAMQDKLRETSNELDGAAFKMKNDPRITALGRFLRKSSIDELPQLINVLKGDMSLVGPRPLPKADYDRFTDFRHLRRLSVLPGITGSWQVDGRNNLSFNEWMKLDCDYIDNWDHWLDIKILLKTIPAVLKGKGAS</sequence>
<dbReference type="InterPro" id="IPR003362">
    <property type="entry name" value="Bact_transf"/>
</dbReference>
<dbReference type="Proteomes" id="UP000006201">
    <property type="component" value="Unassembled WGS sequence"/>
</dbReference>
<keyword evidence="5 7" id="KW-1133">Transmembrane helix</keyword>
<dbReference type="PANTHER" id="PTHR30576">
    <property type="entry name" value="COLANIC BIOSYNTHESIS UDP-GLUCOSE LIPID CARRIER TRANSFERASE"/>
    <property type="match status" value="1"/>
</dbReference>
<keyword evidence="3 9" id="KW-0808">Transferase</keyword>
<dbReference type="PANTHER" id="PTHR30576:SF10">
    <property type="entry name" value="SLL5057 PROTEIN"/>
    <property type="match status" value="1"/>
</dbReference>
<keyword evidence="6 7" id="KW-0472">Membrane</keyword>
<feature type="transmembrane region" description="Helical" evidence="7">
    <location>
        <begin position="20"/>
        <end position="38"/>
    </location>
</feature>
<keyword evidence="4 7" id="KW-0812">Transmembrane</keyword>
<dbReference type="GO" id="GO:0016780">
    <property type="term" value="F:phosphotransferase activity, for other substituted phosphate groups"/>
    <property type="evidence" value="ECO:0007669"/>
    <property type="project" value="TreeGrafter"/>
</dbReference>
<reference evidence="9 10" key="1">
    <citation type="submission" date="2006-02" db="EMBL/GenBank/DDBJ databases">
        <authorList>
            <person name="Moran M.A."/>
            <person name="Kjelleberg S."/>
            <person name="Egan S."/>
            <person name="Saunders N."/>
            <person name="Thomas T."/>
            <person name="Ferriera S."/>
            <person name="Johnson J."/>
            <person name="Kravitz S."/>
            <person name="Halpern A."/>
            <person name="Remington K."/>
            <person name="Beeson K."/>
            <person name="Tran B."/>
            <person name="Rogers Y.-H."/>
            <person name="Friedman R."/>
            <person name="Venter J.C."/>
        </authorList>
    </citation>
    <scope>NUCLEOTIDE SEQUENCE [LARGE SCALE GENOMIC DNA]</scope>
    <source>
        <strain evidence="9 10">D2</strain>
    </source>
</reference>
<evidence type="ECO:0000256" key="6">
    <source>
        <dbReference type="ARBA" id="ARBA00023136"/>
    </source>
</evidence>
<evidence type="ECO:0000256" key="5">
    <source>
        <dbReference type="ARBA" id="ARBA00022989"/>
    </source>
</evidence>
<gene>
    <name evidence="9" type="ORF">PTD2_11634</name>
</gene>
<evidence type="ECO:0000256" key="1">
    <source>
        <dbReference type="ARBA" id="ARBA00004141"/>
    </source>
</evidence>
<evidence type="ECO:0000259" key="8">
    <source>
        <dbReference type="Pfam" id="PF02397"/>
    </source>
</evidence>
<dbReference type="HOGENOM" id="CLU_024920_3_4_6"/>
<protein>
    <submittedName>
        <fullName evidence="9">Glucosyltransferase</fullName>
    </submittedName>
</protein>
<evidence type="ECO:0000256" key="7">
    <source>
        <dbReference type="SAM" id="Phobius"/>
    </source>
</evidence>
<feature type="transmembrane region" description="Helical" evidence="7">
    <location>
        <begin position="85"/>
        <end position="106"/>
    </location>
</feature>
<dbReference type="Pfam" id="PF02397">
    <property type="entry name" value="Bac_transf"/>
    <property type="match status" value="1"/>
</dbReference>
<evidence type="ECO:0000256" key="4">
    <source>
        <dbReference type="ARBA" id="ARBA00022692"/>
    </source>
</evidence>
<feature type="transmembrane region" description="Helical" evidence="7">
    <location>
        <begin position="112"/>
        <end position="135"/>
    </location>
</feature>
<evidence type="ECO:0000256" key="2">
    <source>
        <dbReference type="ARBA" id="ARBA00006464"/>
    </source>
</evidence>
<name>A4C661_9GAMM</name>
<proteinExistence type="inferred from homology"/>
<dbReference type="AlphaFoldDB" id="A4C661"/>
<evidence type="ECO:0000313" key="10">
    <source>
        <dbReference type="Proteomes" id="UP000006201"/>
    </source>
</evidence>
<feature type="domain" description="Bacterial sugar transferase" evidence="8">
    <location>
        <begin position="294"/>
        <end position="484"/>
    </location>
</feature>
<comment type="subcellular location">
    <subcellularLocation>
        <location evidence="1">Membrane</location>
        <topology evidence="1">Multi-pass membrane protein</topology>
    </subcellularLocation>
</comment>
<dbReference type="STRING" id="87626.PTD2_11634"/>
<accession>A4C661</accession>
<dbReference type="EMBL" id="AAOH01000002">
    <property type="protein sequence ID" value="EAR29465.1"/>
    <property type="molecule type" value="Genomic_DNA"/>
</dbReference>
<evidence type="ECO:0000256" key="3">
    <source>
        <dbReference type="ARBA" id="ARBA00022679"/>
    </source>
</evidence>
<dbReference type="GO" id="GO:0016020">
    <property type="term" value="C:membrane"/>
    <property type="evidence" value="ECO:0007669"/>
    <property type="project" value="UniProtKB-SubCell"/>
</dbReference>
<evidence type="ECO:0000313" key="9">
    <source>
        <dbReference type="EMBL" id="EAR29465.1"/>
    </source>
</evidence>
<comment type="caution">
    <text evidence="9">The sequence shown here is derived from an EMBL/GenBank/DDBJ whole genome shotgun (WGS) entry which is preliminary data.</text>
</comment>
<dbReference type="eggNOG" id="COG2148">
    <property type="taxonomic scope" value="Bacteria"/>
</dbReference>
<keyword evidence="10" id="KW-1185">Reference proteome</keyword>
<comment type="similarity">
    <text evidence="2">Belongs to the bacterial sugar transferase family.</text>
</comment>
<feature type="transmembrane region" description="Helical" evidence="7">
    <location>
        <begin position="301"/>
        <end position="322"/>
    </location>
</feature>
<feature type="transmembrane region" description="Helical" evidence="7">
    <location>
        <begin position="53"/>
        <end position="73"/>
    </location>
</feature>
<organism evidence="9 10">
    <name type="scientific">Pseudoalteromonas tunicata D2</name>
    <dbReference type="NCBI Taxonomy" id="87626"/>
    <lineage>
        <taxon>Bacteria</taxon>
        <taxon>Pseudomonadati</taxon>
        <taxon>Pseudomonadota</taxon>
        <taxon>Gammaproteobacteria</taxon>
        <taxon>Alteromonadales</taxon>
        <taxon>Pseudoalteromonadaceae</taxon>
        <taxon>Pseudoalteromonas</taxon>
    </lineage>
</organism>